<comment type="caution">
    <text evidence="1">The sequence shown here is derived from an EMBL/GenBank/DDBJ whole genome shotgun (WGS) entry which is preliminary data.</text>
</comment>
<accession>A0A3M7PK24</accession>
<keyword evidence="2" id="KW-1185">Reference proteome</keyword>
<dbReference type="AlphaFoldDB" id="A0A3M7PK24"/>
<evidence type="ECO:0000313" key="1">
    <source>
        <dbReference type="EMBL" id="RMZ99471.1"/>
    </source>
</evidence>
<dbReference type="Proteomes" id="UP000276133">
    <property type="component" value="Unassembled WGS sequence"/>
</dbReference>
<organism evidence="1 2">
    <name type="scientific">Brachionus plicatilis</name>
    <name type="common">Marine rotifer</name>
    <name type="synonym">Brachionus muelleri</name>
    <dbReference type="NCBI Taxonomy" id="10195"/>
    <lineage>
        <taxon>Eukaryota</taxon>
        <taxon>Metazoa</taxon>
        <taxon>Spiralia</taxon>
        <taxon>Gnathifera</taxon>
        <taxon>Rotifera</taxon>
        <taxon>Eurotatoria</taxon>
        <taxon>Monogononta</taxon>
        <taxon>Pseudotrocha</taxon>
        <taxon>Ploima</taxon>
        <taxon>Brachionidae</taxon>
        <taxon>Brachionus</taxon>
    </lineage>
</organism>
<evidence type="ECO:0000313" key="2">
    <source>
        <dbReference type="Proteomes" id="UP000276133"/>
    </source>
</evidence>
<sequence>MYKLTKNFKLKMGRLQRAKSVPNVSLSQVMSHMSGIYDDDLYPITPQLQLRHQINLPSIFNNINLNETSQLITNL</sequence>
<gene>
    <name evidence="1" type="ORF">BpHYR1_015094</name>
</gene>
<protein>
    <submittedName>
        <fullName evidence="1">Uncharacterized protein</fullName>
    </submittedName>
</protein>
<proteinExistence type="predicted"/>
<reference evidence="1 2" key="1">
    <citation type="journal article" date="2018" name="Sci. Rep.">
        <title>Genomic signatures of local adaptation to the degree of environmental predictability in rotifers.</title>
        <authorList>
            <person name="Franch-Gras L."/>
            <person name="Hahn C."/>
            <person name="Garcia-Roger E.M."/>
            <person name="Carmona M.J."/>
            <person name="Serra M."/>
            <person name="Gomez A."/>
        </authorList>
    </citation>
    <scope>NUCLEOTIDE SEQUENCE [LARGE SCALE GENOMIC DNA]</scope>
    <source>
        <strain evidence="1">HYR1</strain>
    </source>
</reference>
<dbReference type="EMBL" id="REGN01010209">
    <property type="protein sequence ID" value="RMZ99471.1"/>
    <property type="molecule type" value="Genomic_DNA"/>
</dbReference>
<name>A0A3M7PK24_BRAPC</name>